<name>A0ABV9Z1Q6_9HYPH</name>
<dbReference type="EMBL" id="JBHSJF010000006">
    <property type="protein sequence ID" value="MFC5068930.1"/>
    <property type="molecule type" value="Genomic_DNA"/>
</dbReference>
<dbReference type="PANTHER" id="PTHR43757:SF2">
    <property type="entry name" value="AMINOMETHYLTRANSFERASE, MITOCHONDRIAL"/>
    <property type="match status" value="1"/>
</dbReference>
<dbReference type="Pfam" id="PF12831">
    <property type="entry name" value="FAD_oxidored"/>
    <property type="match status" value="1"/>
</dbReference>
<organism evidence="6 7">
    <name type="scientific">Flaviflagellibacter deserti</name>
    <dbReference type="NCBI Taxonomy" id="2267266"/>
    <lineage>
        <taxon>Bacteria</taxon>
        <taxon>Pseudomonadati</taxon>
        <taxon>Pseudomonadota</taxon>
        <taxon>Alphaproteobacteria</taxon>
        <taxon>Hyphomicrobiales</taxon>
        <taxon>Flaviflagellibacter</taxon>
    </lineage>
</organism>
<dbReference type="Gene3D" id="3.10.20.440">
    <property type="entry name" value="2Fe-2S iron-sulphur cluster binding domain, sarcosine oxidase, alpha subunit, N-terminal domain"/>
    <property type="match status" value="1"/>
</dbReference>
<accession>A0ABV9Z1Q6</accession>
<feature type="domain" description="GCVT N-terminal" evidence="3">
    <location>
        <begin position="607"/>
        <end position="878"/>
    </location>
</feature>
<keyword evidence="7" id="KW-1185">Reference proteome</keyword>
<dbReference type="Gene3D" id="3.50.50.60">
    <property type="entry name" value="FAD/NAD(P)-binding domain"/>
    <property type="match status" value="1"/>
</dbReference>
<dbReference type="Pfam" id="PF13510">
    <property type="entry name" value="Fer2_4"/>
    <property type="match status" value="1"/>
</dbReference>
<dbReference type="PIRSF" id="PIRSF037980">
    <property type="entry name" value="SoxA"/>
    <property type="match status" value="1"/>
</dbReference>
<dbReference type="InterPro" id="IPR006222">
    <property type="entry name" value="GCVT_N"/>
</dbReference>
<dbReference type="InterPro" id="IPR029043">
    <property type="entry name" value="GcvT/YgfZ_C"/>
</dbReference>
<keyword evidence="2" id="KW-0560">Oxidoreductase</keyword>
<evidence type="ECO:0000313" key="6">
    <source>
        <dbReference type="EMBL" id="MFC5068930.1"/>
    </source>
</evidence>
<feature type="domain" description="SoxA A3" evidence="5">
    <location>
        <begin position="508"/>
        <end position="591"/>
    </location>
</feature>
<dbReference type="InterPro" id="IPR041854">
    <property type="entry name" value="BFD-like_2Fe2S-bd_dom_sf"/>
</dbReference>
<sequence length="993" mass="106571">MSPQPNRRATGGLIDRSVSLNFSFDGKQYGGFAGDTLASALVANGVTLVGRSFKYHRPRGFLTAGSEEPNGLVELRTGARREPNTKATTVELYNGLAAMSQNRWPSLAFDIQSINNWFSPLLGAGFYYKTFMWPGFLWEKLYEPLIRRSAGLGRLSMESDPDSYEKVHAFCDVLVIGGGAAGLMAALAAGRSGARVILCDEDFRFGGRLLSERTEIDGTPCAEWAANVVAELDGLPNVTLLPSTTVFGVYDGGTYGAIEKVSDHLETPGPGQPRQRLWKIVAKRSVLAAGAIERPIVFGGNDTPGVMLASAVRTYVNRYAANPGKRAVVFTSSDDGWRTIADLAAAGIEIAAVVDPRLQVAPSLGDIAKRAHAPVFLGARLREANGGHALASLSIIGADNRERQVRADLLAVANGSNPNIGLTNHYGHRPVWNEEISAFVADVLLPGMSVAGAAAGRFALADILRTGADAGAKAAEDTGFSATMPPVPATTADPVSATPLWHVDKSRGKAFVDFQNDVTAKDVALAAQEGFRAIEHLKRYTTLGMATDQGKTSSVTGLAIMAELTGRSIPVTGVTIARPPHVPVAIGAFAGIHTGPHFKPTRLTSGHRWAEENGASFVEAGQWLRPQWFSRPGEMDWLETVNREVLAVRNGVGICDVSTLGKIDIQGPDAGILLDRVYINMFSTLAVGRARYGMMLREDGFAMDDGTTARFSETRYVMSTTTANAAKAMSHLEFARQVLWPELDVQTVSITEQWAQYAVAGPNARKLLQNLFGLAIDLSPEAFPYMGVAEFEFGGTTVRLFRLSFSGELAYEVAVPAHYGDALIRRLMAAGAEFGVTPYGTEALSVMRIEKGHVAGNELNGQTTAGDLGFGRMMSKKKDFIGRTLAARPGLVDPERPVFVGFKPVDPSRRLRAGAHFLGLGKAATTANDEGYMTSVAYSPNLGHWIGLGLIKHGPERLGERVRAYDPIRNGDVEVEICSPVFVDPEGARLQHV</sequence>
<comment type="caution">
    <text evidence="6">The sequence shown here is derived from an EMBL/GenBank/DDBJ whole genome shotgun (WGS) entry which is preliminary data.</text>
</comment>
<dbReference type="Gene3D" id="3.30.1360.120">
    <property type="entry name" value="Probable tRNA modification gtpase trme, domain 1"/>
    <property type="match status" value="1"/>
</dbReference>
<evidence type="ECO:0000256" key="2">
    <source>
        <dbReference type="ARBA" id="ARBA00023002"/>
    </source>
</evidence>
<dbReference type="Gene3D" id="1.10.10.1100">
    <property type="entry name" value="BFD-like [2Fe-2S]-binding domain"/>
    <property type="match status" value="1"/>
</dbReference>
<evidence type="ECO:0000259" key="4">
    <source>
        <dbReference type="Pfam" id="PF08669"/>
    </source>
</evidence>
<dbReference type="Pfam" id="PF08669">
    <property type="entry name" value="GCV_T_C"/>
    <property type="match status" value="1"/>
</dbReference>
<dbReference type="PRINTS" id="PR00368">
    <property type="entry name" value="FADPNR"/>
</dbReference>
<dbReference type="InterPro" id="IPR036188">
    <property type="entry name" value="FAD/NAD-bd_sf"/>
</dbReference>
<evidence type="ECO:0000256" key="1">
    <source>
        <dbReference type="ARBA" id="ARBA00008609"/>
    </source>
</evidence>
<feature type="domain" description="Aminomethyltransferase C-terminal" evidence="4">
    <location>
        <begin position="899"/>
        <end position="984"/>
    </location>
</feature>
<comment type="similarity">
    <text evidence="1">Belongs to the GcvT family.</text>
</comment>
<dbReference type="SUPFAM" id="SSF101790">
    <property type="entry name" value="Aminomethyltransferase beta-barrel domain"/>
    <property type="match status" value="1"/>
</dbReference>
<evidence type="ECO:0000313" key="7">
    <source>
        <dbReference type="Proteomes" id="UP001595796"/>
    </source>
</evidence>
<dbReference type="InterPro" id="IPR006277">
    <property type="entry name" value="Sarcosine_oxidase_asu"/>
</dbReference>
<dbReference type="InterPro" id="IPR013977">
    <property type="entry name" value="GcvT_C"/>
</dbReference>
<proteinExistence type="inferred from homology"/>
<dbReference type="InterPro" id="IPR028896">
    <property type="entry name" value="GcvT/YgfZ/DmdA"/>
</dbReference>
<dbReference type="InterPro" id="IPR041117">
    <property type="entry name" value="SoxA_A3"/>
</dbReference>
<reference evidence="7" key="1">
    <citation type="journal article" date="2019" name="Int. J. Syst. Evol. Microbiol.">
        <title>The Global Catalogue of Microorganisms (GCM) 10K type strain sequencing project: providing services to taxonomists for standard genome sequencing and annotation.</title>
        <authorList>
            <consortium name="The Broad Institute Genomics Platform"/>
            <consortium name="The Broad Institute Genome Sequencing Center for Infectious Disease"/>
            <person name="Wu L."/>
            <person name="Ma J."/>
        </authorList>
    </citation>
    <scope>NUCLEOTIDE SEQUENCE [LARGE SCALE GENOMIC DNA]</scope>
    <source>
        <strain evidence="7">CGMCC 1.16444</strain>
    </source>
</reference>
<dbReference type="PRINTS" id="PR00411">
    <property type="entry name" value="PNDRDTASEI"/>
</dbReference>
<dbReference type="Pfam" id="PF17806">
    <property type="entry name" value="SO_alpha_A3"/>
    <property type="match status" value="1"/>
</dbReference>
<dbReference type="Proteomes" id="UP001595796">
    <property type="component" value="Unassembled WGS sequence"/>
</dbReference>
<dbReference type="InterPro" id="IPR042204">
    <property type="entry name" value="2Fe-2S-bd_N"/>
</dbReference>
<dbReference type="PANTHER" id="PTHR43757">
    <property type="entry name" value="AMINOMETHYLTRANSFERASE"/>
    <property type="match status" value="1"/>
</dbReference>
<dbReference type="SUPFAM" id="SSF51905">
    <property type="entry name" value="FAD/NAD(P)-binding domain"/>
    <property type="match status" value="1"/>
</dbReference>
<dbReference type="InterPro" id="IPR027266">
    <property type="entry name" value="TrmE/GcvT-like"/>
</dbReference>
<evidence type="ECO:0000259" key="5">
    <source>
        <dbReference type="Pfam" id="PF17806"/>
    </source>
</evidence>
<dbReference type="SUPFAM" id="SSF103025">
    <property type="entry name" value="Folate-binding domain"/>
    <property type="match status" value="1"/>
</dbReference>
<gene>
    <name evidence="6" type="ORF">ACFPFW_13015</name>
</gene>
<dbReference type="NCBIfam" id="TIGR01372">
    <property type="entry name" value="soxA"/>
    <property type="match status" value="1"/>
</dbReference>
<evidence type="ECO:0000259" key="3">
    <source>
        <dbReference type="Pfam" id="PF01571"/>
    </source>
</evidence>
<dbReference type="RefSeq" id="WP_114956839.1">
    <property type="nucleotide sequence ID" value="NZ_JBHSJF010000006.1"/>
</dbReference>
<protein>
    <submittedName>
        <fullName evidence="6">Sarcosine oxidase subunit alpha family protein</fullName>
    </submittedName>
</protein>
<dbReference type="Pfam" id="PF01571">
    <property type="entry name" value="GCV_T"/>
    <property type="match status" value="1"/>
</dbReference>